<organism evidence="1 2">
    <name type="scientific">Acanthopleuribacter pedis</name>
    <dbReference type="NCBI Taxonomy" id="442870"/>
    <lineage>
        <taxon>Bacteria</taxon>
        <taxon>Pseudomonadati</taxon>
        <taxon>Acidobacteriota</taxon>
        <taxon>Holophagae</taxon>
        <taxon>Acanthopleuribacterales</taxon>
        <taxon>Acanthopleuribacteraceae</taxon>
        <taxon>Acanthopleuribacter</taxon>
    </lineage>
</organism>
<dbReference type="Pfam" id="PF05717">
    <property type="entry name" value="TnpB_IS66"/>
    <property type="match status" value="1"/>
</dbReference>
<keyword evidence="2" id="KW-1185">Reference proteome</keyword>
<dbReference type="InterPro" id="IPR008878">
    <property type="entry name" value="Transposase_IS66_Orf2"/>
</dbReference>
<dbReference type="PANTHER" id="PTHR36455">
    <property type="match status" value="1"/>
</dbReference>
<proteinExistence type="predicted"/>
<reference evidence="1" key="1">
    <citation type="submission" date="2021-03" db="EMBL/GenBank/DDBJ databases">
        <authorList>
            <person name="Wang G."/>
        </authorList>
    </citation>
    <scope>NUCLEOTIDE SEQUENCE</scope>
    <source>
        <strain evidence="1">KCTC 12899</strain>
    </source>
</reference>
<evidence type="ECO:0000313" key="2">
    <source>
        <dbReference type="Proteomes" id="UP000664417"/>
    </source>
</evidence>
<dbReference type="Proteomes" id="UP000664417">
    <property type="component" value="Unassembled WGS sequence"/>
</dbReference>
<sequence>MWTVSKRAKVFLALAPVDMRKSFDGLAAWVAAELDRKPMSGDLFVFSNRRRNMVKVLYFERNGFCLWSKRLIEARFRWPKDEQAAMELRRQELAWLLEGLDLSQAHKKVTYDTIY</sequence>
<protein>
    <submittedName>
        <fullName evidence="1">IS66 family insertion sequence element accessory protein TnpB</fullName>
    </submittedName>
</protein>
<name>A0A8J7QD17_9BACT</name>
<accession>A0A8J7QD17</accession>
<dbReference type="EMBL" id="JAFREP010000083">
    <property type="protein sequence ID" value="MBO1323506.1"/>
    <property type="molecule type" value="Genomic_DNA"/>
</dbReference>
<dbReference type="RefSeq" id="WP_207863657.1">
    <property type="nucleotide sequence ID" value="NZ_JAFREP010000083.1"/>
</dbReference>
<comment type="caution">
    <text evidence="1">The sequence shown here is derived from an EMBL/GenBank/DDBJ whole genome shotgun (WGS) entry which is preliminary data.</text>
</comment>
<evidence type="ECO:0000313" key="1">
    <source>
        <dbReference type="EMBL" id="MBO1323506.1"/>
    </source>
</evidence>
<dbReference type="PANTHER" id="PTHR36455:SF1">
    <property type="entry name" value="BLR8292 PROTEIN"/>
    <property type="match status" value="1"/>
</dbReference>
<dbReference type="NCBIfam" id="NF033819">
    <property type="entry name" value="IS66_TnpB"/>
    <property type="match status" value="1"/>
</dbReference>
<gene>
    <name evidence="1" type="primary">tnpB</name>
    <name evidence="1" type="ORF">J3U88_33875</name>
</gene>
<dbReference type="AlphaFoldDB" id="A0A8J7QD17"/>